<feature type="region of interest" description="Disordered" evidence="1">
    <location>
        <begin position="1"/>
        <end position="20"/>
    </location>
</feature>
<dbReference type="Proteomes" id="UP001178507">
    <property type="component" value="Unassembled WGS sequence"/>
</dbReference>
<proteinExistence type="predicted"/>
<dbReference type="EMBL" id="CAUJNA010003701">
    <property type="protein sequence ID" value="CAJ1408012.1"/>
    <property type="molecule type" value="Genomic_DNA"/>
</dbReference>
<accession>A0AA36JLY0</accession>
<keyword evidence="3" id="KW-1185">Reference proteome</keyword>
<name>A0AA36JLY0_9DINO</name>
<protein>
    <submittedName>
        <fullName evidence="2">Uncharacterized protein</fullName>
    </submittedName>
</protein>
<comment type="caution">
    <text evidence="2">The sequence shown here is derived from an EMBL/GenBank/DDBJ whole genome shotgun (WGS) entry which is preliminary data.</text>
</comment>
<organism evidence="2 3">
    <name type="scientific">Effrenium voratum</name>
    <dbReference type="NCBI Taxonomy" id="2562239"/>
    <lineage>
        <taxon>Eukaryota</taxon>
        <taxon>Sar</taxon>
        <taxon>Alveolata</taxon>
        <taxon>Dinophyceae</taxon>
        <taxon>Suessiales</taxon>
        <taxon>Symbiodiniaceae</taxon>
        <taxon>Effrenium</taxon>
    </lineage>
</organism>
<gene>
    <name evidence="2" type="ORF">EVOR1521_LOCUS29575</name>
</gene>
<evidence type="ECO:0000256" key="1">
    <source>
        <dbReference type="SAM" id="MobiDB-lite"/>
    </source>
</evidence>
<reference evidence="2" key="1">
    <citation type="submission" date="2023-08" db="EMBL/GenBank/DDBJ databases">
        <authorList>
            <person name="Chen Y."/>
            <person name="Shah S."/>
            <person name="Dougan E. K."/>
            <person name="Thang M."/>
            <person name="Chan C."/>
        </authorList>
    </citation>
    <scope>NUCLEOTIDE SEQUENCE</scope>
</reference>
<sequence>MGALNCHQARPKQTSSRQLKARPRFKPSGLLQLTPELQARIWWLLAGAGALAPSFAPLAALKAASRDLQEAVEQSAFWQRKVDLLLRSGDFKLICQEQDPILCCVLLLSACRLLRASLSCDWLALHDLFLVLGGLGARPWALALVLHSLCSLQELPLPAAAHWLWDVVEGSSTPWLCSRPPPEAKSLEPLRAWLKKFVSNEICTWREISEKDKEVLPRSYASRCVRVALWLLLVRQLGTAEGLEDGRVTACVKAASKFGSSKLSQLWAVPLLFLAAPLRQASIQTKPGWEGLMMQSRVEADADAFSCIFPLSFPGFFVDSGWLHSQRGCCHRAQPNWVQLDARLDPISGTYQGQWAEESLSRPLDLLVFSLNCCDANFRALVSGAEEDNASEGGAFASDRVPLPGDYYREPDDVLRGLTLEHDVTSSFSEESYWMMSSCRPFTEQVFQKLPRDADATHWRFQRTDVPPDCPQESSLEATSFHLQSAREVSWEVGNRLLDFLELHDANITKVNRLKFTAKAQVLCSGLVCEIKIRVYQDGDDRILILVHRVRGDGLAFSELFRLLKQHLLATPASSSASRPPSVSLAAKATDVYLQPLVEAAHNAEDTEAKAEAAAGLAAAAEDTGVVEQLCHLKGASCAVKRLLEVNCFEVSCQVARLLLKLAVVPGAEAFFQDGVLRLLQDKVQHLATGRMLKTQLLQAVERLTKAAMASCAEVQSYVQRPVVHCG</sequence>
<evidence type="ECO:0000313" key="2">
    <source>
        <dbReference type="EMBL" id="CAJ1408012.1"/>
    </source>
</evidence>
<dbReference type="AlphaFoldDB" id="A0AA36JLY0"/>
<evidence type="ECO:0000313" key="3">
    <source>
        <dbReference type="Proteomes" id="UP001178507"/>
    </source>
</evidence>